<comment type="caution">
    <text evidence="1">The sequence shown here is derived from an EMBL/GenBank/DDBJ whole genome shotgun (WGS) entry which is preliminary data.</text>
</comment>
<name>A0ACC2XWW3_9TREE</name>
<keyword evidence="2" id="KW-1185">Reference proteome</keyword>
<accession>A0ACC2XWW3</accession>
<proteinExistence type="predicted"/>
<gene>
    <name evidence="1" type="ORF">QFC24_000320</name>
</gene>
<dbReference type="EMBL" id="JASBWV010000001">
    <property type="protein sequence ID" value="KAJ9128029.1"/>
    <property type="molecule type" value="Genomic_DNA"/>
</dbReference>
<sequence>MSFPHQDSLNEGGLEDDVNQSFDASSYINDDGESPEPFTSLDPESDTGVHDIMGNIEDPGNLNHFLGHSNEDSGVITFIPEDLTHDDTAFGTRLNANMDGNDVRKLDGQYGMGTVSMEAVGSRRIGNTDMYNEDSESPSTADVTPRASKISGKSGMRSMDQQRYAAAMQQHHHVNVNTPFTGASHLPKVGEVASPRFPSTALSRPPQEAEEPAESESMHASSSVTPSDLQERRIFSHANFEISPVKREPDEDGSQAFVNLGTTASTPLQIQSFEQFEAETGQEDDDEDTSLPGFQRTPTVLHGVTGAERSSDSSAPPEGRQAKRSGKGKEKDSSSGLEGDETEAGANAELEAMGDGDGDGDDENARRKIKIEYIEDKSRRHITFSKRKAGIMKKVLLLVVSETGLCYTYTTPKMSPMVTQPAGQQLIQACLNAPEGFGPDGEVLKVPSAPTGSKKDKSELAIRPLKLNAEELANLAAASASASDPTTPKKRKQGKPTLDGKDSKPGGAGAAQSRRRASEKVKRAASGAAKKGSRVTSEGGVASSSNRPHPDHDMDVHQQPPPVPALPSNVQRMPSHYNSVNNMNAWSIASVADIKCLPNVPPFTATSTSTSSTATSISTE</sequence>
<protein>
    <submittedName>
        <fullName evidence="1">Uncharacterized protein</fullName>
    </submittedName>
</protein>
<organism evidence="1 2">
    <name type="scientific">Naganishia onofrii</name>
    <dbReference type="NCBI Taxonomy" id="1851511"/>
    <lineage>
        <taxon>Eukaryota</taxon>
        <taxon>Fungi</taxon>
        <taxon>Dikarya</taxon>
        <taxon>Basidiomycota</taxon>
        <taxon>Agaricomycotina</taxon>
        <taxon>Tremellomycetes</taxon>
        <taxon>Filobasidiales</taxon>
        <taxon>Filobasidiaceae</taxon>
        <taxon>Naganishia</taxon>
    </lineage>
</organism>
<reference evidence="1" key="1">
    <citation type="submission" date="2023-04" db="EMBL/GenBank/DDBJ databases">
        <title>Draft Genome sequencing of Naganishia species isolated from polar environments using Oxford Nanopore Technology.</title>
        <authorList>
            <person name="Leo P."/>
            <person name="Venkateswaran K."/>
        </authorList>
    </citation>
    <scope>NUCLEOTIDE SEQUENCE</scope>
    <source>
        <strain evidence="1">DBVPG 5303</strain>
    </source>
</reference>
<dbReference type="Proteomes" id="UP001234202">
    <property type="component" value="Unassembled WGS sequence"/>
</dbReference>
<evidence type="ECO:0000313" key="1">
    <source>
        <dbReference type="EMBL" id="KAJ9128029.1"/>
    </source>
</evidence>
<evidence type="ECO:0000313" key="2">
    <source>
        <dbReference type="Proteomes" id="UP001234202"/>
    </source>
</evidence>